<organism evidence="1 2">
    <name type="scientific">Candidatus Roizmanbacteria bacterium RIFCSPHIGHO2_02_FULL_43_11</name>
    <dbReference type="NCBI Taxonomy" id="1802043"/>
    <lineage>
        <taxon>Bacteria</taxon>
        <taxon>Candidatus Roizmaniibacteriota</taxon>
    </lineage>
</organism>
<reference evidence="1 2" key="1">
    <citation type="journal article" date="2016" name="Nat. Commun.">
        <title>Thousands of microbial genomes shed light on interconnected biogeochemical processes in an aquifer system.</title>
        <authorList>
            <person name="Anantharaman K."/>
            <person name="Brown C.T."/>
            <person name="Hug L.A."/>
            <person name="Sharon I."/>
            <person name="Castelle C.J."/>
            <person name="Probst A.J."/>
            <person name="Thomas B.C."/>
            <person name="Singh A."/>
            <person name="Wilkins M.J."/>
            <person name="Karaoz U."/>
            <person name="Brodie E.L."/>
            <person name="Williams K.H."/>
            <person name="Hubbard S.S."/>
            <person name="Banfield J.F."/>
        </authorList>
    </citation>
    <scope>NUCLEOTIDE SEQUENCE [LARGE SCALE GENOMIC DNA]</scope>
</reference>
<evidence type="ECO:0000313" key="1">
    <source>
        <dbReference type="EMBL" id="OGK29697.1"/>
    </source>
</evidence>
<evidence type="ECO:0000313" key="2">
    <source>
        <dbReference type="Proteomes" id="UP000178098"/>
    </source>
</evidence>
<accession>A0A1F7HEJ4</accession>
<proteinExistence type="predicted"/>
<gene>
    <name evidence="1" type="ORF">A3D08_03255</name>
</gene>
<dbReference type="EMBL" id="MFZT01000041">
    <property type="protein sequence ID" value="OGK29697.1"/>
    <property type="molecule type" value="Genomic_DNA"/>
</dbReference>
<name>A0A1F7HEJ4_9BACT</name>
<comment type="caution">
    <text evidence="1">The sequence shown here is derived from an EMBL/GenBank/DDBJ whole genome shotgun (WGS) entry which is preliminary data.</text>
</comment>
<dbReference type="Proteomes" id="UP000178098">
    <property type="component" value="Unassembled WGS sequence"/>
</dbReference>
<dbReference type="AlphaFoldDB" id="A0A1F7HEJ4"/>
<protein>
    <submittedName>
        <fullName evidence="1">Uncharacterized protein</fullName>
    </submittedName>
</protein>
<sequence length="239" mass="26353">MIARLKYPKDATLHIKQGQSITLGEPFYSIQKDQEVILDIAQKLGIKPRLIFQHVHVVVGSNVKPGDVLARSKKLLRTRNVIASYHGYVSRIDHEAGTISLVATSKESSEQKSFFKGTIKDIDTHAHIVDVDIGSAFSIEADAVSHDAGGPITFISETSPAHVEKEGIENHIIFSKTISGIWLSKIEALEGSGIIYALGSPPESVPYAHIKETEAQAFEDKRHSLALFSSHERRIFAYN</sequence>